<keyword evidence="1" id="KW-1133">Transmembrane helix</keyword>
<dbReference type="InterPro" id="IPR021215">
    <property type="entry name" value="DUF2752"/>
</dbReference>
<feature type="transmembrane region" description="Helical" evidence="1">
    <location>
        <begin position="71"/>
        <end position="91"/>
    </location>
</feature>
<proteinExistence type="predicted"/>
<keyword evidence="1" id="KW-0812">Transmembrane</keyword>
<evidence type="ECO:0000313" key="2">
    <source>
        <dbReference type="EMBL" id="HIU50223.1"/>
    </source>
</evidence>
<organism evidence="2 3">
    <name type="scientific">Candidatus Limousia pullorum</name>
    <dbReference type="NCBI Taxonomy" id="2840860"/>
    <lineage>
        <taxon>Bacteria</taxon>
        <taxon>Bacillati</taxon>
        <taxon>Bacillota</taxon>
        <taxon>Clostridia</taxon>
        <taxon>Eubacteriales</taxon>
        <taxon>Oscillospiraceae</taxon>
        <taxon>Oscillospiraceae incertae sedis</taxon>
        <taxon>Candidatus Limousia</taxon>
    </lineage>
</organism>
<dbReference type="Proteomes" id="UP000824118">
    <property type="component" value="Unassembled WGS sequence"/>
</dbReference>
<comment type="caution">
    <text evidence="2">The sequence shown here is derived from an EMBL/GenBank/DDBJ whole genome shotgun (WGS) entry which is preliminary data.</text>
</comment>
<accession>A0A9D1LY94</accession>
<feature type="transmembrane region" description="Helical" evidence="1">
    <location>
        <begin position="12"/>
        <end position="31"/>
    </location>
</feature>
<evidence type="ECO:0000256" key="1">
    <source>
        <dbReference type="SAM" id="Phobius"/>
    </source>
</evidence>
<name>A0A9D1LY94_9FIRM</name>
<gene>
    <name evidence="2" type="ORF">IAD22_04340</name>
</gene>
<protein>
    <submittedName>
        <fullName evidence="2">DUF2752 domain-containing protein</fullName>
    </submittedName>
</protein>
<sequence>MKERRNKVLRAFAVLAAAGVLYGLITGWLGFGIPCPVHYFTGFKCPGCGVSRMFISLMKLDFKSAFEANRLLLVNLPVIASLLFVYFFRYIKTGSRKISKAENIIYLMLIILFLIFGIVRNCPGINW</sequence>
<dbReference type="Pfam" id="PF10825">
    <property type="entry name" value="DUF2752"/>
    <property type="match status" value="1"/>
</dbReference>
<dbReference type="EMBL" id="DVNG01000061">
    <property type="protein sequence ID" value="HIU50223.1"/>
    <property type="molecule type" value="Genomic_DNA"/>
</dbReference>
<keyword evidence="1" id="KW-0472">Membrane</keyword>
<evidence type="ECO:0000313" key="3">
    <source>
        <dbReference type="Proteomes" id="UP000824118"/>
    </source>
</evidence>
<reference evidence="2" key="1">
    <citation type="submission" date="2020-10" db="EMBL/GenBank/DDBJ databases">
        <authorList>
            <person name="Gilroy R."/>
        </authorList>
    </citation>
    <scope>NUCLEOTIDE SEQUENCE</scope>
    <source>
        <strain evidence="2">ChiGjej1B1-1684</strain>
    </source>
</reference>
<feature type="transmembrane region" description="Helical" evidence="1">
    <location>
        <begin position="103"/>
        <end position="119"/>
    </location>
</feature>
<dbReference type="AlphaFoldDB" id="A0A9D1LY94"/>
<reference evidence="2" key="2">
    <citation type="journal article" date="2021" name="PeerJ">
        <title>Extensive microbial diversity within the chicken gut microbiome revealed by metagenomics and culture.</title>
        <authorList>
            <person name="Gilroy R."/>
            <person name="Ravi A."/>
            <person name="Getino M."/>
            <person name="Pursley I."/>
            <person name="Horton D.L."/>
            <person name="Alikhan N.F."/>
            <person name="Baker D."/>
            <person name="Gharbi K."/>
            <person name="Hall N."/>
            <person name="Watson M."/>
            <person name="Adriaenssens E.M."/>
            <person name="Foster-Nyarko E."/>
            <person name="Jarju S."/>
            <person name="Secka A."/>
            <person name="Antonio M."/>
            <person name="Oren A."/>
            <person name="Chaudhuri R.R."/>
            <person name="La Ragione R."/>
            <person name="Hildebrand F."/>
            <person name="Pallen M.J."/>
        </authorList>
    </citation>
    <scope>NUCLEOTIDE SEQUENCE</scope>
    <source>
        <strain evidence="2">ChiGjej1B1-1684</strain>
    </source>
</reference>